<dbReference type="PANTHER" id="PTHR12110:SF41">
    <property type="entry name" value="INOSOSE DEHYDRATASE"/>
    <property type="match status" value="1"/>
</dbReference>
<dbReference type="PANTHER" id="PTHR12110">
    <property type="entry name" value="HYDROXYPYRUVATE ISOMERASE"/>
    <property type="match status" value="1"/>
</dbReference>
<dbReference type="InterPro" id="IPR036237">
    <property type="entry name" value="Xyl_isomerase-like_sf"/>
</dbReference>
<comment type="caution">
    <text evidence="3">The sequence shown here is derived from an EMBL/GenBank/DDBJ whole genome shotgun (WGS) entry which is preliminary data.</text>
</comment>
<dbReference type="EC" id="4.2.1.44" evidence="3"/>
<evidence type="ECO:0000313" key="3">
    <source>
        <dbReference type="EMBL" id="MBB5287206.1"/>
    </source>
</evidence>
<dbReference type="GO" id="GO:0050114">
    <property type="term" value="F:myo-inosose-2 dehydratase activity"/>
    <property type="evidence" value="ECO:0007669"/>
    <property type="project" value="UniProtKB-EC"/>
</dbReference>
<evidence type="ECO:0000313" key="4">
    <source>
        <dbReference type="Proteomes" id="UP000557307"/>
    </source>
</evidence>
<reference evidence="3 4" key="1">
    <citation type="submission" date="2020-08" db="EMBL/GenBank/DDBJ databases">
        <title>Genomic Encyclopedia of Type Strains, Phase IV (KMG-IV): sequencing the most valuable type-strain genomes for metagenomic binning, comparative biology and taxonomic classification.</title>
        <authorList>
            <person name="Goeker M."/>
        </authorList>
    </citation>
    <scope>NUCLEOTIDE SEQUENCE [LARGE SCALE GENOMIC DNA]</scope>
    <source>
        <strain evidence="3 4">DSM 105074</strain>
    </source>
</reference>
<evidence type="ECO:0000256" key="1">
    <source>
        <dbReference type="SAM" id="SignalP"/>
    </source>
</evidence>
<protein>
    <submittedName>
        <fullName evidence="3">Inosose dehydratase</fullName>
        <ecNumber evidence="3">4.2.1.44</ecNumber>
    </submittedName>
</protein>
<dbReference type="Pfam" id="PF01261">
    <property type="entry name" value="AP_endonuc_2"/>
    <property type="match status" value="1"/>
</dbReference>
<feature type="chain" id="PRO_5033021253" evidence="1">
    <location>
        <begin position="27"/>
        <end position="310"/>
    </location>
</feature>
<gene>
    <name evidence="3" type="ORF">HNQ92_005368</name>
</gene>
<feature type="signal peptide" evidence="1">
    <location>
        <begin position="1"/>
        <end position="26"/>
    </location>
</feature>
<proteinExistence type="predicted"/>
<dbReference type="RefSeq" id="WP_184179074.1">
    <property type="nucleotide sequence ID" value="NZ_JACHGF010000014.1"/>
</dbReference>
<feature type="domain" description="Xylose isomerase-like TIM barrel" evidence="2">
    <location>
        <begin position="82"/>
        <end position="285"/>
    </location>
</feature>
<dbReference type="PROSITE" id="PS51318">
    <property type="entry name" value="TAT"/>
    <property type="match status" value="1"/>
</dbReference>
<dbReference type="SUPFAM" id="SSF51658">
    <property type="entry name" value="Xylose isomerase-like"/>
    <property type="match status" value="1"/>
</dbReference>
<dbReference type="AlphaFoldDB" id="A0A840TS64"/>
<dbReference type="InterPro" id="IPR050312">
    <property type="entry name" value="IolE/XylAMocC-like"/>
</dbReference>
<dbReference type="InterPro" id="IPR013022">
    <property type="entry name" value="Xyl_isomerase-like_TIM-brl"/>
</dbReference>
<sequence length="310" mass="33956">MTSTRRHFLATTALAAAGLAAPRYLAATPTAKPRAISCNQYTWFTFYQRDGKDWAANLDASLAEYVQSGLTAYEPSFTQVEEVGTLAPLLKKYHLAMPSAYVNSTLHKTDDAKASITTALAIAEAGKPLGLQVLVTNPSPLRWGGEEIKNDAELAEQAKNLNYLGAELRKRGITLAYHTHDVEMRAGAREFHHMLQATDPQNVSFCFDVHWIYRGSGNSQLAVFDVLKLYGARTAELHVRQSVGGTWAEAFGAGDIDYPRLVSELKAMGVRPHVVLEQCIEAKSPRTLSALEAHQQSLRNAQTVFGPLLG</sequence>
<accession>A0A840TS64</accession>
<keyword evidence="1" id="KW-0732">Signal</keyword>
<organism evidence="3 4">
    <name type="scientific">Rhabdobacter roseus</name>
    <dbReference type="NCBI Taxonomy" id="1655419"/>
    <lineage>
        <taxon>Bacteria</taxon>
        <taxon>Pseudomonadati</taxon>
        <taxon>Bacteroidota</taxon>
        <taxon>Cytophagia</taxon>
        <taxon>Cytophagales</taxon>
        <taxon>Cytophagaceae</taxon>
        <taxon>Rhabdobacter</taxon>
    </lineage>
</organism>
<keyword evidence="4" id="KW-1185">Reference proteome</keyword>
<evidence type="ECO:0000259" key="2">
    <source>
        <dbReference type="Pfam" id="PF01261"/>
    </source>
</evidence>
<keyword evidence="3" id="KW-0456">Lyase</keyword>
<name>A0A840TS64_9BACT</name>
<dbReference type="Proteomes" id="UP000557307">
    <property type="component" value="Unassembled WGS sequence"/>
</dbReference>
<dbReference type="EMBL" id="JACHGF010000014">
    <property type="protein sequence ID" value="MBB5287206.1"/>
    <property type="molecule type" value="Genomic_DNA"/>
</dbReference>
<dbReference type="InterPro" id="IPR006311">
    <property type="entry name" value="TAT_signal"/>
</dbReference>
<dbReference type="Gene3D" id="3.20.20.150">
    <property type="entry name" value="Divalent-metal-dependent TIM barrel enzymes"/>
    <property type="match status" value="1"/>
</dbReference>